<dbReference type="RefSeq" id="WP_212934324.1">
    <property type="nucleotide sequence ID" value="NZ_BORC01000009.1"/>
</dbReference>
<dbReference type="PANTHER" id="PTHR32089:SF112">
    <property type="entry name" value="LYSOZYME-LIKE PROTEIN-RELATED"/>
    <property type="match status" value="1"/>
</dbReference>
<gene>
    <name evidence="10" type="ORF">J27TS8_39730</name>
</gene>
<evidence type="ECO:0000256" key="6">
    <source>
        <dbReference type="PROSITE-ProRule" id="PRU00284"/>
    </source>
</evidence>
<dbReference type="SMART" id="SM00283">
    <property type="entry name" value="MA"/>
    <property type="match status" value="1"/>
</dbReference>
<protein>
    <submittedName>
        <fullName evidence="10">Methyl-accepting chemotaxis protein</fullName>
    </submittedName>
</protein>
<organism evidence="10 11">
    <name type="scientific">Robertmurraya siralis</name>
    <dbReference type="NCBI Taxonomy" id="77777"/>
    <lineage>
        <taxon>Bacteria</taxon>
        <taxon>Bacillati</taxon>
        <taxon>Bacillota</taxon>
        <taxon>Bacilli</taxon>
        <taxon>Bacillales</taxon>
        <taxon>Bacillaceae</taxon>
        <taxon>Robertmurraya</taxon>
    </lineage>
</organism>
<evidence type="ECO:0000259" key="8">
    <source>
        <dbReference type="PROSITE" id="PS50111"/>
    </source>
</evidence>
<feature type="domain" description="HAMP" evidence="9">
    <location>
        <begin position="214"/>
        <end position="272"/>
    </location>
</feature>
<dbReference type="PROSITE" id="PS50111">
    <property type="entry name" value="CHEMOTAXIS_TRANSDUC_2"/>
    <property type="match status" value="1"/>
</dbReference>
<dbReference type="PANTHER" id="PTHR32089">
    <property type="entry name" value="METHYL-ACCEPTING CHEMOTAXIS PROTEIN MCPB"/>
    <property type="match status" value="1"/>
</dbReference>
<comment type="similarity">
    <text evidence="5">Belongs to the methyl-accepting chemotaxis (MCP) protein family.</text>
</comment>
<dbReference type="EMBL" id="BORC01000009">
    <property type="protein sequence ID" value="GIN63980.1"/>
    <property type="molecule type" value="Genomic_DNA"/>
</dbReference>
<dbReference type="PROSITE" id="PS50885">
    <property type="entry name" value="HAMP"/>
    <property type="match status" value="1"/>
</dbReference>
<dbReference type="Proteomes" id="UP000682111">
    <property type="component" value="Unassembled WGS sequence"/>
</dbReference>
<feature type="transmembrane region" description="Helical" evidence="7">
    <location>
        <begin position="192"/>
        <end position="213"/>
    </location>
</feature>
<evidence type="ECO:0000313" key="11">
    <source>
        <dbReference type="Proteomes" id="UP000682111"/>
    </source>
</evidence>
<dbReference type="InterPro" id="IPR004090">
    <property type="entry name" value="Chemotax_Me-accpt_rcpt"/>
</dbReference>
<keyword evidence="3 7" id="KW-0472">Membrane</keyword>
<dbReference type="Gene3D" id="1.10.287.950">
    <property type="entry name" value="Methyl-accepting chemotaxis protein"/>
    <property type="match status" value="1"/>
</dbReference>
<dbReference type="GO" id="GO:0007165">
    <property type="term" value="P:signal transduction"/>
    <property type="evidence" value="ECO:0007669"/>
    <property type="project" value="UniProtKB-KW"/>
</dbReference>
<keyword evidence="4 6" id="KW-0807">Transducer</keyword>
<dbReference type="SUPFAM" id="SSF58104">
    <property type="entry name" value="Methyl-accepting chemotaxis protein (MCP) signaling domain"/>
    <property type="match status" value="1"/>
</dbReference>
<evidence type="ECO:0000256" key="3">
    <source>
        <dbReference type="ARBA" id="ARBA00023136"/>
    </source>
</evidence>
<comment type="subcellular location">
    <subcellularLocation>
        <location evidence="1">Cell membrane</location>
    </subcellularLocation>
</comment>
<keyword evidence="11" id="KW-1185">Reference proteome</keyword>
<dbReference type="InterPro" id="IPR004089">
    <property type="entry name" value="MCPsignal_dom"/>
</dbReference>
<reference evidence="10" key="1">
    <citation type="submission" date="2021-03" db="EMBL/GenBank/DDBJ databases">
        <title>Antimicrobial resistance genes in bacteria isolated from Japanese honey, and their potential for conferring macrolide and lincosamide resistance in the American foulbrood pathogen Paenibacillus larvae.</title>
        <authorList>
            <person name="Okamoto M."/>
            <person name="Kumagai M."/>
            <person name="Kanamori H."/>
            <person name="Takamatsu D."/>
        </authorList>
    </citation>
    <scope>NUCLEOTIDE SEQUENCE</scope>
    <source>
        <strain evidence="10">J27TS8</strain>
    </source>
</reference>
<sequence>MRKSIAYRILFILIFLTVLIALNTILSGVTNTQVKLSADIMVESFLKLEKEQVKLAKEMGQIDLSVQTYILGNEKDKGEISEAILTHTEQANISLNEIESITNELSEKAMNSILHDAYKPYMEDMEGFLQQAGTMAEHIQKNDVAAANGSYNALETLSAAMGESGDHFQTVLNERIDHENSLIHSRISRSTVIVWSMAAIFIITVAVAFWLSLKTIITPLKNAHTNLRNIIAKLENNEGDLTVRLESRSEDEVGQIITGINRFLETLQNVIIAIKTSSNEINKSTKNISVQIGQSQDATSNISASLNELSAGMEEVSSMIQNIDAGAQEVLSEANVLADHAESNSNQVVEIVERADEILAQSNQSKLEMASVVEEIKQAMDTAIKNSQSVERIKQLTADILTISSQTDLLALNASIEASKAGEAGKGFAVVAEEVRKLSESTKKSATDIQNTSALVTTSVADLVQNANKIMSYITKKVLDDYDVFVEQAKTYKVDVDTINEMLVRLTKASGDLRKISTDMAYGIQGITAAVEESTEAMILSNENTANLLSSISVISDEVAKNREIVMDLDNQVNSFKKVEK</sequence>
<dbReference type="GO" id="GO:0005886">
    <property type="term" value="C:plasma membrane"/>
    <property type="evidence" value="ECO:0007669"/>
    <property type="project" value="UniProtKB-SubCell"/>
</dbReference>
<feature type="domain" description="Methyl-accepting transducer" evidence="8">
    <location>
        <begin position="277"/>
        <end position="535"/>
    </location>
</feature>
<dbReference type="PRINTS" id="PR00260">
    <property type="entry name" value="CHEMTRNSDUCR"/>
</dbReference>
<evidence type="ECO:0000256" key="5">
    <source>
        <dbReference type="ARBA" id="ARBA00029447"/>
    </source>
</evidence>
<keyword evidence="7" id="KW-0812">Transmembrane</keyword>
<evidence type="ECO:0000259" key="9">
    <source>
        <dbReference type="PROSITE" id="PS50885"/>
    </source>
</evidence>
<dbReference type="InterPro" id="IPR003660">
    <property type="entry name" value="HAMP_dom"/>
</dbReference>
<dbReference type="Pfam" id="PF00672">
    <property type="entry name" value="HAMP"/>
    <property type="match status" value="1"/>
</dbReference>
<dbReference type="GO" id="GO:0006935">
    <property type="term" value="P:chemotaxis"/>
    <property type="evidence" value="ECO:0007669"/>
    <property type="project" value="InterPro"/>
</dbReference>
<proteinExistence type="inferred from homology"/>
<dbReference type="SMART" id="SM00304">
    <property type="entry name" value="HAMP"/>
    <property type="match status" value="1"/>
</dbReference>
<dbReference type="CDD" id="cd06225">
    <property type="entry name" value="HAMP"/>
    <property type="match status" value="1"/>
</dbReference>
<comment type="caution">
    <text evidence="10">The sequence shown here is derived from an EMBL/GenBank/DDBJ whole genome shotgun (WGS) entry which is preliminary data.</text>
</comment>
<evidence type="ECO:0000256" key="4">
    <source>
        <dbReference type="ARBA" id="ARBA00023224"/>
    </source>
</evidence>
<keyword evidence="7" id="KW-1133">Transmembrane helix</keyword>
<dbReference type="Pfam" id="PF00015">
    <property type="entry name" value="MCPsignal"/>
    <property type="match status" value="1"/>
</dbReference>
<evidence type="ECO:0000256" key="2">
    <source>
        <dbReference type="ARBA" id="ARBA00022475"/>
    </source>
</evidence>
<accession>A0A920BV52</accession>
<dbReference type="AlphaFoldDB" id="A0A920BV52"/>
<evidence type="ECO:0000256" key="1">
    <source>
        <dbReference type="ARBA" id="ARBA00004236"/>
    </source>
</evidence>
<name>A0A920BV52_9BACI</name>
<keyword evidence="2" id="KW-1003">Cell membrane</keyword>
<evidence type="ECO:0000256" key="7">
    <source>
        <dbReference type="SAM" id="Phobius"/>
    </source>
</evidence>
<dbReference type="GO" id="GO:0004888">
    <property type="term" value="F:transmembrane signaling receptor activity"/>
    <property type="evidence" value="ECO:0007669"/>
    <property type="project" value="InterPro"/>
</dbReference>
<evidence type="ECO:0000313" key="10">
    <source>
        <dbReference type="EMBL" id="GIN63980.1"/>
    </source>
</evidence>